<dbReference type="Proteomes" id="UP000028924">
    <property type="component" value="Unassembled WGS sequence"/>
</dbReference>
<evidence type="ECO:0000313" key="10">
    <source>
        <dbReference type="Proteomes" id="UP000028924"/>
    </source>
</evidence>
<reference evidence="9 10" key="1">
    <citation type="journal article" date="2014" name="BMC Genomics">
        <title>Oil accumulation mechanisms of the oleaginous microalga Chlorella protothecoides revealed through its genome, transcriptomes, and proteomes.</title>
        <authorList>
            <person name="Gao C."/>
            <person name="Wang Y."/>
            <person name="Shen Y."/>
            <person name="Yan D."/>
            <person name="He X."/>
            <person name="Dai J."/>
            <person name="Wu Q."/>
        </authorList>
    </citation>
    <scope>NUCLEOTIDE SEQUENCE [LARGE SCALE GENOMIC DNA]</scope>
    <source>
        <strain evidence="9 10">0710</strain>
    </source>
</reference>
<protein>
    <recommendedName>
        <fullName evidence="8">Derlin</fullName>
    </recommendedName>
</protein>
<keyword evidence="6 8" id="KW-1133">Transmembrane helix</keyword>
<name>A0A087SK10_AUXPR</name>
<accession>A0A087SK10</accession>
<keyword evidence="10" id="KW-1185">Reference proteome</keyword>
<dbReference type="EMBL" id="KL662126">
    <property type="protein sequence ID" value="KFM26064.1"/>
    <property type="molecule type" value="Genomic_DNA"/>
</dbReference>
<comment type="function">
    <text evidence="8">May be involved in the degradation of misfolded endoplasmic reticulum (ER) luminal proteins.</text>
</comment>
<dbReference type="RefSeq" id="XP_011398960.1">
    <property type="nucleotide sequence ID" value="XM_011400658.1"/>
</dbReference>
<dbReference type="GeneID" id="23617606"/>
<evidence type="ECO:0000256" key="8">
    <source>
        <dbReference type="RuleBase" id="RU363059"/>
    </source>
</evidence>
<keyword evidence="7 8" id="KW-0472">Membrane</keyword>
<evidence type="ECO:0000256" key="7">
    <source>
        <dbReference type="ARBA" id="ARBA00023136"/>
    </source>
</evidence>
<dbReference type="PANTHER" id="PTHR11009">
    <property type="entry name" value="DER1-LIKE PROTEIN, DERLIN"/>
    <property type="match status" value="1"/>
</dbReference>
<dbReference type="OrthoDB" id="1716531at2759"/>
<gene>
    <name evidence="9" type="ORF">F751_6215</name>
</gene>
<dbReference type="AlphaFoldDB" id="A0A087SK10"/>
<feature type="transmembrane region" description="Helical" evidence="8">
    <location>
        <begin position="153"/>
        <end position="176"/>
    </location>
</feature>
<comment type="subcellular location">
    <subcellularLocation>
        <location evidence="2 8">Endoplasmic reticulum membrane</location>
        <topology evidence="2 8">Multi-pass membrane protein</topology>
    </subcellularLocation>
</comment>
<dbReference type="SUPFAM" id="SSF144091">
    <property type="entry name" value="Rhomboid-like"/>
    <property type="match status" value="1"/>
</dbReference>
<organism evidence="9 10">
    <name type="scientific">Auxenochlorella protothecoides</name>
    <name type="common">Green microalga</name>
    <name type="synonym">Chlorella protothecoides</name>
    <dbReference type="NCBI Taxonomy" id="3075"/>
    <lineage>
        <taxon>Eukaryota</taxon>
        <taxon>Viridiplantae</taxon>
        <taxon>Chlorophyta</taxon>
        <taxon>core chlorophytes</taxon>
        <taxon>Trebouxiophyceae</taxon>
        <taxon>Chlorellales</taxon>
        <taxon>Chlorellaceae</taxon>
        <taxon>Auxenochlorella</taxon>
    </lineage>
</organism>
<evidence type="ECO:0000256" key="5">
    <source>
        <dbReference type="ARBA" id="ARBA00022824"/>
    </source>
</evidence>
<evidence type="ECO:0000256" key="4">
    <source>
        <dbReference type="ARBA" id="ARBA00022692"/>
    </source>
</evidence>
<evidence type="ECO:0000256" key="3">
    <source>
        <dbReference type="ARBA" id="ARBA00008917"/>
    </source>
</evidence>
<dbReference type="KEGG" id="apro:F751_6215"/>
<keyword evidence="4 8" id="KW-0812">Transmembrane</keyword>
<proteinExistence type="inferred from homology"/>
<comment type="similarity">
    <text evidence="3 8">Belongs to the derlin family.</text>
</comment>
<feature type="transmembrane region" description="Helical" evidence="8">
    <location>
        <begin position="27"/>
        <end position="46"/>
    </location>
</feature>
<dbReference type="InterPro" id="IPR007599">
    <property type="entry name" value="DER1"/>
</dbReference>
<evidence type="ECO:0000256" key="1">
    <source>
        <dbReference type="ARBA" id="ARBA00003292"/>
    </source>
</evidence>
<evidence type="ECO:0000313" key="9">
    <source>
        <dbReference type="EMBL" id="KFM26064.1"/>
    </source>
</evidence>
<evidence type="ECO:0000256" key="2">
    <source>
        <dbReference type="ARBA" id="ARBA00004477"/>
    </source>
</evidence>
<evidence type="ECO:0000256" key="6">
    <source>
        <dbReference type="ARBA" id="ARBA00022989"/>
    </source>
</evidence>
<dbReference type="GO" id="GO:0006950">
    <property type="term" value="P:response to stress"/>
    <property type="evidence" value="ECO:0007669"/>
    <property type="project" value="UniProtKB-ARBA"/>
</dbReference>
<keyword evidence="5 8" id="KW-0256">Endoplasmic reticulum</keyword>
<dbReference type="eggNOG" id="KOG0858">
    <property type="taxonomic scope" value="Eukaryota"/>
</dbReference>
<comment type="function">
    <text evidence="1">May be involved in the degradation process of specific misfolded endoplasmic reticulum (ER) luminal proteins.</text>
</comment>
<feature type="transmembrane region" description="Helical" evidence="8">
    <location>
        <begin position="66"/>
        <end position="86"/>
    </location>
</feature>
<dbReference type="InterPro" id="IPR035952">
    <property type="entry name" value="Rhomboid-like_sf"/>
</dbReference>
<feature type="transmembrane region" description="Helical" evidence="8">
    <location>
        <begin position="106"/>
        <end position="124"/>
    </location>
</feature>
<dbReference type="Pfam" id="PF04511">
    <property type="entry name" value="DER1"/>
    <property type="match status" value="1"/>
</dbReference>
<dbReference type="STRING" id="3075.A0A087SK10"/>
<sequence>MPPRAFAGINDGGPAAFYWGLPPMTRLLLTCFLVTGLGALVGVLPYTHMYLDWHYLLRVPPQVWRLLLNFTFIGSPSFGYLIRLIWLVQYGGQYERAKFAHSAADAATMLLFGMASLLLLDLALPPARIGFHGLSLLYMLVYAWSRANPTAQVSFMGLLTLPGLYLPGVFVAMDLLQGQSVAAPLLGIAAGHLARAISRWGLGAVPIQQVNPVNPSDHAFRAFTGSGRRLAG</sequence>
<dbReference type="GO" id="GO:0005789">
    <property type="term" value="C:endoplasmic reticulum membrane"/>
    <property type="evidence" value="ECO:0007669"/>
    <property type="project" value="UniProtKB-SubCell"/>
</dbReference>